<gene>
    <name evidence="5" type="ORF">CPLU01_15542</name>
</gene>
<name>A0A8H6MV12_9PEZI</name>
<accession>A0A8H6MV12</accession>
<dbReference type="Gene3D" id="1.25.40.20">
    <property type="entry name" value="Ankyrin repeat-containing domain"/>
    <property type="match status" value="2"/>
</dbReference>
<dbReference type="InterPro" id="IPR007111">
    <property type="entry name" value="NACHT_NTPase"/>
</dbReference>
<feature type="compositionally biased region" description="Basic and acidic residues" evidence="3">
    <location>
        <begin position="1"/>
        <end position="11"/>
    </location>
</feature>
<dbReference type="InterPro" id="IPR055497">
    <property type="entry name" value="DUF7069"/>
</dbReference>
<proteinExistence type="predicted"/>
<dbReference type="InterPro" id="IPR056884">
    <property type="entry name" value="NPHP3-like_N"/>
</dbReference>
<dbReference type="PANTHER" id="PTHR46082">
    <property type="entry name" value="ATP/GTP-BINDING PROTEIN-RELATED"/>
    <property type="match status" value="1"/>
</dbReference>
<dbReference type="PRINTS" id="PR01415">
    <property type="entry name" value="ANKYRIN"/>
</dbReference>
<feature type="repeat" description="ANK" evidence="2">
    <location>
        <begin position="995"/>
        <end position="1027"/>
    </location>
</feature>
<feature type="repeat" description="ANK" evidence="2">
    <location>
        <begin position="896"/>
        <end position="928"/>
    </location>
</feature>
<dbReference type="Proteomes" id="UP000654918">
    <property type="component" value="Unassembled WGS sequence"/>
</dbReference>
<feature type="repeat" description="ANK" evidence="2">
    <location>
        <begin position="863"/>
        <end position="895"/>
    </location>
</feature>
<feature type="region of interest" description="Disordered" evidence="3">
    <location>
        <begin position="1"/>
        <end position="29"/>
    </location>
</feature>
<organism evidence="5 6">
    <name type="scientific">Colletotrichum plurivorum</name>
    <dbReference type="NCBI Taxonomy" id="2175906"/>
    <lineage>
        <taxon>Eukaryota</taxon>
        <taxon>Fungi</taxon>
        <taxon>Dikarya</taxon>
        <taxon>Ascomycota</taxon>
        <taxon>Pezizomycotina</taxon>
        <taxon>Sordariomycetes</taxon>
        <taxon>Hypocreomycetidae</taxon>
        <taxon>Glomerellales</taxon>
        <taxon>Glomerellaceae</taxon>
        <taxon>Colletotrichum</taxon>
        <taxon>Colletotrichum orchidearum species complex</taxon>
    </lineage>
</organism>
<feature type="repeat" description="ANK" evidence="2">
    <location>
        <begin position="962"/>
        <end position="994"/>
    </location>
</feature>
<comment type="caution">
    <text evidence="5">The sequence shown here is derived from an EMBL/GenBank/DDBJ whole genome shotgun (WGS) entry which is preliminary data.</text>
</comment>
<reference evidence="5" key="1">
    <citation type="journal article" date="2020" name="Phytopathology">
        <title>Genome Sequence Resources of Colletotrichum truncatum, C. plurivorum, C. musicola, and C. sojae: Four Species Pathogenic to Soybean (Glycine max).</title>
        <authorList>
            <person name="Rogerio F."/>
            <person name="Boufleur T.R."/>
            <person name="Ciampi-Guillardi M."/>
            <person name="Sukno S.A."/>
            <person name="Thon M.R."/>
            <person name="Massola Junior N.S."/>
            <person name="Baroncelli R."/>
        </authorList>
    </citation>
    <scope>NUCLEOTIDE SEQUENCE</scope>
    <source>
        <strain evidence="5">LFN00145</strain>
    </source>
</reference>
<keyword evidence="1" id="KW-0677">Repeat</keyword>
<feature type="domain" description="NACHT" evidence="4">
    <location>
        <begin position="369"/>
        <end position="517"/>
    </location>
</feature>
<evidence type="ECO:0000256" key="1">
    <source>
        <dbReference type="ARBA" id="ARBA00022737"/>
    </source>
</evidence>
<dbReference type="PROSITE" id="PS50088">
    <property type="entry name" value="ANK_REPEAT"/>
    <property type="match status" value="8"/>
</dbReference>
<feature type="repeat" description="ANK" evidence="2">
    <location>
        <begin position="1061"/>
        <end position="1093"/>
    </location>
</feature>
<dbReference type="GO" id="GO:0003824">
    <property type="term" value="F:catalytic activity"/>
    <property type="evidence" value="ECO:0007669"/>
    <property type="project" value="InterPro"/>
</dbReference>
<dbReference type="InterPro" id="IPR036770">
    <property type="entry name" value="Ankyrin_rpt-contain_sf"/>
</dbReference>
<dbReference type="Pfam" id="PF23239">
    <property type="entry name" value="DUF7069"/>
    <property type="match status" value="1"/>
</dbReference>
<sequence length="1100" mass="122517">MSDSKTKKTSDDNNDSGADSNSGPLKRGCSSEPGWVCALPLEMAAAKGMLDQVHPNLAQQDPADHNSYVLGQVQGHNVVIACLPAGIYGTTPAATVAKDLLRTFKSIRFGLMVGIGGGVPSRKHDIRLGDIVVSQPNGTSGGVIQYDWGKTVQEAEFQHTGSLNTPPQVLLAALSRLQADHLIEDSKIPQFVSEFINKSPKAAKKKFSHQGALHDHLFQAEYDHVDPDSTTCETCDQEKIIQREDRDDTNPVIHYGNIASGNRVIKHGETRDKLSKELGVLCFEMEAAGLQDFPCLVIRDPRLHKIIQEQTQKQEVRYESQKQVNCHQAFKTSTYEQFKNIIHDRVPGTCKWVLEHPLYQTWQQSRHDDLLWISADPGCGKSVLAKSLIDGELRSTNHHTTCYFFFKDNDDQNNLATALCALLHQLFNFQPLLIRHATAAFEKNGEKLQTEVDELWRIFIAAATDDEAVNVTCVLDALDECCLEDRRRTIRLLTNFYNRQPTSTRKSQLKFLVTSRPYQDIESEFRNIPEPQTIRLAGEERNADISEEINLVVHDIVAKAGRDYQLDQDRQGILRTKLLGTPNRTYLWLHLMVKELPHLDKITKRAFQKDIDSLPQSVEQAYERILSRHSSGHRKKVQTLLHIIVGARQPLTLIELYVAYQLATESPNADRHDDLELDHKHFKLQIRDVCGLFIFINDNRVYLIHQTAKQFLVQQTIHPSPANNHWKHSLYQPHSDAIMTQICVQYLSLKDIQDNRFPAGRREPDTSTIQYPFLEYSATHWPSHLRDANHPTEEGVQKQIIRLYDMQNQRFKTWVSIFWQTNYSYQSRDGLNSVHLAALNGHDEVLSGLLALDNAGLNSRDNNGHTPLIWGSLEGRQNSIQTLLDKGADVNAQGGYYGNALQAASFGGHDNTVQILLDKGADVNAQGGKYGNALQAASSGGHNNIVQMLLNKGADINAQGGYYSNALQAASSSGHDNIIQMLLDKGADVNAQGSYYGNALQAASFEGHDNIVQMLLDKGADINAQGGEYGNALQAVSFEGHDNIIQMLLNKGADINAQGGYYGNALQAASSGGHDNIVQMLLDNGADVNAQGVDTALLRP</sequence>
<dbReference type="PANTHER" id="PTHR46082:SF11">
    <property type="entry name" value="AAA+ ATPASE DOMAIN-CONTAINING PROTEIN-RELATED"/>
    <property type="match status" value="1"/>
</dbReference>
<dbReference type="InterPro" id="IPR002110">
    <property type="entry name" value="Ankyrin_rpt"/>
</dbReference>
<dbReference type="Gene3D" id="3.40.50.300">
    <property type="entry name" value="P-loop containing nucleotide triphosphate hydrolases"/>
    <property type="match status" value="1"/>
</dbReference>
<dbReference type="Pfam" id="PF00023">
    <property type="entry name" value="Ank"/>
    <property type="match status" value="1"/>
</dbReference>
<feature type="repeat" description="ANK" evidence="2">
    <location>
        <begin position="1028"/>
        <end position="1060"/>
    </location>
</feature>
<dbReference type="AlphaFoldDB" id="A0A8H6MV12"/>
<feature type="repeat" description="ANK" evidence="2">
    <location>
        <begin position="829"/>
        <end position="862"/>
    </location>
</feature>
<dbReference type="InterPro" id="IPR027417">
    <property type="entry name" value="P-loop_NTPase"/>
</dbReference>
<dbReference type="Pfam" id="PF12796">
    <property type="entry name" value="Ank_2"/>
    <property type="match status" value="3"/>
</dbReference>
<dbReference type="SUPFAM" id="SSF48403">
    <property type="entry name" value="Ankyrin repeat"/>
    <property type="match status" value="1"/>
</dbReference>
<dbReference type="Gene3D" id="3.40.50.1580">
    <property type="entry name" value="Nucleoside phosphorylase domain"/>
    <property type="match status" value="1"/>
</dbReference>
<evidence type="ECO:0000313" key="6">
    <source>
        <dbReference type="Proteomes" id="UP000654918"/>
    </source>
</evidence>
<dbReference type="GO" id="GO:0009116">
    <property type="term" value="P:nucleoside metabolic process"/>
    <property type="evidence" value="ECO:0007669"/>
    <property type="project" value="InterPro"/>
</dbReference>
<dbReference type="PROSITE" id="PS50297">
    <property type="entry name" value="ANK_REP_REGION"/>
    <property type="match status" value="5"/>
</dbReference>
<evidence type="ECO:0000313" key="5">
    <source>
        <dbReference type="EMBL" id="KAF6809221.1"/>
    </source>
</evidence>
<keyword evidence="6" id="KW-1185">Reference proteome</keyword>
<dbReference type="SUPFAM" id="SSF53167">
    <property type="entry name" value="Purine and uridine phosphorylases"/>
    <property type="match status" value="1"/>
</dbReference>
<feature type="repeat" description="ANK" evidence="2">
    <location>
        <begin position="929"/>
        <end position="961"/>
    </location>
</feature>
<keyword evidence="2" id="KW-0040">ANK repeat</keyword>
<dbReference type="InterPro" id="IPR053137">
    <property type="entry name" value="NLR-like"/>
</dbReference>
<dbReference type="InterPro" id="IPR035994">
    <property type="entry name" value="Nucleoside_phosphorylase_sf"/>
</dbReference>
<evidence type="ECO:0000259" key="4">
    <source>
        <dbReference type="PROSITE" id="PS50837"/>
    </source>
</evidence>
<protein>
    <submittedName>
        <fullName evidence="5">Ankyrin repeat domain-containing protein 50-like protein 3</fullName>
    </submittedName>
</protein>
<evidence type="ECO:0000256" key="2">
    <source>
        <dbReference type="PROSITE-ProRule" id="PRU00023"/>
    </source>
</evidence>
<dbReference type="EMBL" id="WIGO01000544">
    <property type="protein sequence ID" value="KAF6809221.1"/>
    <property type="molecule type" value="Genomic_DNA"/>
</dbReference>
<dbReference type="SMART" id="SM00248">
    <property type="entry name" value="ANK"/>
    <property type="match status" value="8"/>
</dbReference>
<dbReference type="Pfam" id="PF24883">
    <property type="entry name" value="NPHP3_N"/>
    <property type="match status" value="1"/>
</dbReference>
<evidence type="ECO:0000256" key="3">
    <source>
        <dbReference type="SAM" id="MobiDB-lite"/>
    </source>
</evidence>
<dbReference type="PROSITE" id="PS50837">
    <property type="entry name" value="NACHT"/>
    <property type="match status" value="1"/>
</dbReference>